<sequence>MKRLFMVVAIPGLRLTMASISWATQVSNETSRNRGGSVNMNSSTSSNRTEQKAACIEKATTDQAKAACEKTFAEQANKKGEVTTIAPGKAVPLPEPKRK</sequence>
<dbReference type="Proteomes" id="UP000241436">
    <property type="component" value="Unassembled WGS sequence"/>
</dbReference>
<feature type="chain" id="PRO_5015768985" evidence="2">
    <location>
        <begin position="24"/>
        <end position="99"/>
    </location>
</feature>
<organism evidence="3 4">
    <name type="scientific">Candidatus Methylomirabilis limnetica</name>
    <dbReference type="NCBI Taxonomy" id="2033718"/>
    <lineage>
        <taxon>Bacteria</taxon>
        <taxon>Candidatus Methylomirabilota</taxon>
        <taxon>Candidatus Methylomirabilia</taxon>
        <taxon>Candidatus Methylomirabilales</taxon>
        <taxon>Candidatus Methylomirabilaceae</taxon>
        <taxon>Candidatus Methylomirabilis</taxon>
    </lineage>
</organism>
<name>A0A2T4TUT5_9BACT</name>
<evidence type="ECO:0000256" key="2">
    <source>
        <dbReference type="SAM" id="SignalP"/>
    </source>
</evidence>
<protein>
    <submittedName>
        <fullName evidence="3">Uncharacterized protein</fullName>
    </submittedName>
</protein>
<dbReference type="AlphaFoldDB" id="A0A2T4TUT5"/>
<keyword evidence="2" id="KW-0732">Signal</keyword>
<evidence type="ECO:0000256" key="1">
    <source>
        <dbReference type="SAM" id="MobiDB-lite"/>
    </source>
</evidence>
<feature type="region of interest" description="Disordered" evidence="1">
    <location>
        <begin position="26"/>
        <end position="51"/>
    </location>
</feature>
<feature type="region of interest" description="Disordered" evidence="1">
    <location>
        <begin position="77"/>
        <end position="99"/>
    </location>
</feature>
<accession>A0A2T4TUT5</accession>
<evidence type="ECO:0000313" key="4">
    <source>
        <dbReference type="Proteomes" id="UP000241436"/>
    </source>
</evidence>
<reference evidence="3 4" key="1">
    <citation type="submission" date="2017-09" db="EMBL/GenBank/DDBJ databases">
        <title>Bloom of a denitrifying methanotroph, Candidatus Methylomirabilis limnetica, in a deep stratified lake.</title>
        <authorList>
            <person name="Graf J.S."/>
            <person name="Marchant H.K."/>
            <person name="Tienken D."/>
            <person name="Hach P.F."/>
            <person name="Brand A."/>
            <person name="Schubert C.J."/>
            <person name="Kuypers M.M."/>
            <person name="Milucka J."/>
        </authorList>
    </citation>
    <scope>NUCLEOTIDE SEQUENCE [LARGE SCALE GENOMIC DNA]</scope>
    <source>
        <strain evidence="3 4">Zug</strain>
    </source>
</reference>
<gene>
    <name evidence="3" type="ORF">CLG94_12640</name>
</gene>
<comment type="caution">
    <text evidence="3">The sequence shown here is derived from an EMBL/GenBank/DDBJ whole genome shotgun (WGS) entry which is preliminary data.</text>
</comment>
<dbReference type="RefSeq" id="WP_107564050.1">
    <property type="nucleotide sequence ID" value="NZ_NVQC01000039.1"/>
</dbReference>
<keyword evidence="4" id="KW-1185">Reference proteome</keyword>
<dbReference type="EMBL" id="NVQC01000039">
    <property type="protein sequence ID" value="PTL34884.1"/>
    <property type="molecule type" value="Genomic_DNA"/>
</dbReference>
<proteinExistence type="predicted"/>
<feature type="signal peptide" evidence="2">
    <location>
        <begin position="1"/>
        <end position="23"/>
    </location>
</feature>
<reference evidence="4" key="2">
    <citation type="journal article" date="2018" name="Environ. Microbiol.">
        <title>Bloom of a denitrifying methanotroph, 'Candidatus Methylomirabilis limnetica', in a deep stratified lake.</title>
        <authorList>
            <person name="Graf J.S."/>
            <person name="Mayr M.J."/>
            <person name="Marchant H.K."/>
            <person name="Tienken D."/>
            <person name="Hach P.F."/>
            <person name="Brand A."/>
            <person name="Schubert C.J."/>
            <person name="Kuypers M.M."/>
            <person name="Milucka J."/>
        </authorList>
    </citation>
    <scope>NUCLEOTIDE SEQUENCE [LARGE SCALE GENOMIC DNA]</scope>
    <source>
        <strain evidence="4">Zug</strain>
    </source>
</reference>
<feature type="compositionally biased region" description="Polar residues" evidence="1">
    <location>
        <begin position="26"/>
        <end position="48"/>
    </location>
</feature>
<evidence type="ECO:0000313" key="3">
    <source>
        <dbReference type="EMBL" id="PTL34884.1"/>
    </source>
</evidence>